<accession>A0A1R3KCJ8</accession>
<gene>
    <name evidence="2" type="ORF">COLO4_09286</name>
</gene>
<proteinExistence type="predicted"/>
<evidence type="ECO:0000313" key="3">
    <source>
        <dbReference type="Proteomes" id="UP000187203"/>
    </source>
</evidence>
<evidence type="ECO:0000313" key="2">
    <source>
        <dbReference type="EMBL" id="OMP04806.1"/>
    </source>
</evidence>
<sequence>MLWLKDTGDLYYKTSYYKAKGGSQPWTAQTDHQQQDANTIPVEGSSVDLAGPCNSQDNESEA</sequence>
<reference evidence="3" key="1">
    <citation type="submission" date="2013-09" db="EMBL/GenBank/DDBJ databases">
        <title>Corchorus olitorius genome sequencing.</title>
        <authorList>
            <person name="Alam M."/>
            <person name="Haque M.S."/>
            <person name="Islam M.S."/>
            <person name="Emdad E.M."/>
            <person name="Islam M.M."/>
            <person name="Ahmed B."/>
            <person name="Halim A."/>
            <person name="Hossen Q.M.M."/>
            <person name="Hossain M.Z."/>
            <person name="Ahmed R."/>
            <person name="Khan M.M."/>
            <person name="Islam R."/>
            <person name="Rashid M.M."/>
            <person name="Khan S.A."/>
            <person name="Rahman M.S."/>
            <person name="Alam M."/>
            <person name="Yahiya A.S."/>
            <person name="Khan M.S."/>
            <person name="Azam M.S."/>
            <person name="Haque T."/>
            <person name="Lashkar M.Z.H."/>
            <person name="Akhand A.I."/>
            <person name="Morshed G."/>
            <person name="Roy S."/>
            <person name="Uddin K.S."/>
            <person name="Rabeya T."/>
            <person name="Hossain A.S."/>
            <person name="Chowdhury A."/>
            <person name="Snigdha A.R."/>
            <person name="Mortoza M.S."/>
            <person name="Matin S.A."/>
            <person name="Hoque S.M.E."/>
            <person name="Islam M.K."/>
            <person name="Roy D.K."/>
            <person name="Haider R."/>
            <person name="Moosa M.M."/>
            <person name="Elias S.M."/>
            <person name="Hasan A.M."/>
            <person name="Jahan S."/>
            <person name="Shafiuddin M."/>
            <person name="Mahmood N."/>
            <person name="Shommy N.S."/>
        </authorList>
    </citation>
    <scope>NUCLEOTIDE SEQUENCE [LARGE SCALE GENOMIC DNA]</scope>
    <source>
        <strain evidence="3">cv. O-4</strain>
    </source>
</reference>
<dbReference type="Proteomes" id="UP000187203">
    <property type="component" value="Unassembled WGS sequence"/>
</dbReference>
<organism evidence="2 3">
    <name type="scientific">Corchorus olitorius</name>
    <dbReference type="NCBI Taxonomy" id="93759"/>
    <lineage>
        <taxon>Eukaryota</taxon>
        <taxon>Viridiplantae</taxon>
        <taxon>Streptophyta</taxon>
        <taxon>Embryophyta</taxon>
        <taxon>Tracheophyta</taxon>
        <taxon>Spermatophyta</taxon>
        <taxon>Magnoliopsida</taxon>
        <taxon>eudicotyledons</taxon>
        <taxon>Gunneridae</taxon>
        <taxon>Pentapetalae</taxon>
        <taxon>rosids</taxon>
        <taxon>malvids</taxon>
        <taxon>Malvales</taxon>
        <taxon>Malvaceae</taxon>
        <taxon>Grewioideae</taxon>
        <taxon>Apeibeae</taxon>
        <taxon>Corchorus</taxon>
    </lineage>
</organism>
<protein>
    <submittedName>
        <fullName evidence="2">Uncharacterized protein</fullName>
    </submittedName>
</protein>
<feature type="compositionally biased region" description="Polar residues" evidence="1">
    <location>
        <begin position="53"/>
        <end position="62"/>
    </location>
</feature>
<dbReference type="EMBL" id="AWUE01014196">
    <property type="protein sequence ID" value="OMP04806.1"/>
    <property type="molecule type" value="Genomic_DNA"/>
</dbReference>
<evidence type="ECO:0000256" key="1">
    <source>
        <dbReference type="SAM" id="MobiDB-lite"/>
    </source>
</evidence>
<comment type="caution">
    <text evidence="2">The sequence shown here is derived from an EMBL/GenBank/DDBJ whole genome shotgun (WGS) entry which is preliminary data.</text>
</comment>
<name>A0A1R3KCJ8_9ROSI</name>
<dbReference type="AlphaFoldDB" id="A0A1R3KCJ8"/>
<keyword evidence="3" id="KW-1185">Reference proteome</keyword>
<feature type="region of interest" description="Disordered" evidence="1">
    <location>
        <begin position="43"/>
        <end position="62"/>
    </location>
</feature>